<dbReference type="GO" id="GO:0030313">
    <property type="term" value="C:cell envelope"/>
    <property type="evidence" value="ECO:0007669"/>
    <property type="project" value="UniProtKB-SubCell"/>
</dbReference>
<dbReference type="Gene3D" id="2.40.30.170">
    <property type="match status" value="1"/>
</dbReference>
<dbReference type="Gene3D" id="2.40.50.100">
    <property type="match status" value="1"/>
</dbReference>
<dbReference type="Proteomes" id="UP000327011">
    <property type="component" value="Unassembled WGS sequence"/>
</dbReference>
<sequence>MRSSAPYRVGGLALAGIVIASVAVISATGDDSSDTGRMSLASVRRGTVTAYVSAAGNTVDTGVRDLAFGAEGVVEKVYVKVGEKVRRGKVLARIDDTIAREDYEAAKAALAAARETLDDVKNGTSVSSSAAVSSSGAGSAPSDSSGTGGGAGTGAAGSTAGAPSGRSRSGTAGSSTTSAGTTGAGTTGAGTTSTGTTGAGTTGAGTIGAGAGSAGPGGSGGGQTTCPTPSPRPSAHPTTQPSARPSAGPPSGTRAQAASSRAVDQLPAPATALLAAYAPTGGGTSTVLAISPGSAHTARTEIHASNGTAGTASAMLAVYRGGEHGGSGPKPGPTPASSPNRHPHPHPHPTGTHRPNPGHDGRTAPDPEVSISIPPTAPPGQSPGQPSGTPSATPSPSPGRPSGTCTPDQGGKGQNPQGQGGRGQGSQGHAGFGGGQAGQGGQGGRGGQTGQGGARLTEAQAEAQVSQATTELAEAKEALAGIRIKAPADGTVLSISGDTGAHYTSGAFVTLGDLDNLQVQALFTESDIRFLKTGQAAVVTLPTQPGREYAGTVAHIDPTATTSNRLVRYGVRIDLASRPARLLLGQSATVKVTTDEAADALYVPSQAVRVQGDGTAVVTVTDGGGAQVRRPVEVGVRGDTSVEVVTGLSEGDQVVLPTTTTAFPDEGFPAPH</sequence>
<feature type="compositionally biased region" description="Low complexity" evidence="4">
    <location>
        <begin position="382"/>
        <end position="392"/>
    </location>
</feature>
<evidence type="ECO:0000259" key="6">
    <source>
        <dbReference type="Pfam" id="PF25967"/>
    </source>
</evidence>
<feature type="compositionally biased region" description="Low complexity" evidence="4">
    <location>
        <begin position="400"/>
        <end position="409"/>
    </location>
</feature>
<dbReference type="InterPro" id="IPR050465">
    <property type="entry name" value="UPF0194_transport"/>
</dbReference>
<feature type="domain" description="Multidrug resistance protein MdtA-like C-terminal permuted SH3" evidence="6">
    <location>
        <begin position="599"/>
        <end position="655"/>
    </location>
</feature>
<evidence type="ECO:0000256" key="1">
    <source>
        <dbReference type="ARBA" id="ARBA00004196"/>
    </source>
</evidence>
<dbReference type="GO" id="GO:0016020">
    <property type="term" value="C:membrane"/>
    <property type="evidence" value="ECO:0007669"/>
    <property type="project" value="InterPro"/>
</dbReference>
<dbReference type="InterPro" id="IPR058627">
    <property type="entry name" value="MdtA-like_C"/>
</dbReference>
<evidence type="ECO:0000259" key="5">
    <source>
        <dbReference type="Pfam" id="PF25954"/>
    </source>
</evidence>
<feature type="region of interest" description="Disordered" evidence="4">
    <location>
        <begin position="320"/>
        <end position="468"/>
    </location>
</feature>
<proteinExistence type="inferred from homology"/>
<keyword evidence="3" id="KW-0175">Coiled coil</keyword>
<feature type="region of interest" description="Disordered" evidence="4">
    <location>
        <begin position="120"/>
        <end position="264"/>
    </location>
</feature>
<protein>
    <submittedName>
        <fullName evidence="7">Efflux RND transporter periplasmic adaptor subunit</fullName>
    </submittedName>
</protein>
<dbReference type="Pfam" id="PF25967">
    <property type="entry name" value="RND-MFP_C"/>
    <property type="match status" value="1"/>
</dbReference>
<dbReference type="NCBIfam" id="TIGR01730">
    <property type="entry name" value="RND_mfp"/>
    <property type="match status" value="1"/>
</dbReference>
<accession>A0A5J5JWE3</accession>
<gene>
    <name evidence="7" type="ORF">F5972_31445</name>
</gene>
<comment type="subcellular location">
    <subcellularLocation>
        <location evidence="1">Cell envelope</location>
    </subcellularLocation>
</comment>
<feature type="compositionally biased region" description="Gly residues" evidence="4">
    <location>
        <begin position="410"/>
        <end position="453"/>
    </location>
</feature>
<dbReference type="EMBL" id="VYTZ01000016">
    <property type="protein sequence ID" value="KAA9374425.1"/>
    <property type="molecule type" value="Genomic_DNA"/>
</dbReference>
<organism evidence="7 8">
    <name type="scientific">Microbispora cellulosiformans</name>
    <dbReference type="NCBI Taxonomy" id="2614688"/>
    <lineage>
        <taxon>Bacteria</taxon>
        <taxon>Bacillati</taxon>
        <taxon>Actinomycetota</taxon>
        <taxon>Actinomycetes</taxon>
        <taxon>Streptosporangiales</taxon>
        <taxon>Streptosporangiaceae</taxon>
        <taxon>Microbispora</taxon>
    </lineage>
</organism>
<feature type="compositionally biased region" description="Low complexity" evidence="4">
    <location>
        <begin position="156"/>
        <end position="181"/>
    </location>
</feature>
<feature type="compositionally biased region" description="Gly residues" evidence="4">
    <location>
        <begin position="146"/>
        <end position="155"/>
    </location>
</feature>
<evidence type="ECO:0000256" key="2">
    <source>
        <dbReference type="ARBA" id="ARBA00009477"/>
    </source>
</evidence>
<dbReference type="Pfam" id="PF25954">
    <property type="entry name" value="Beta-barrel_RND_2"/>
    <property type="match status" value="1"/>
</dbReference>
<evidence type="ECO:0000313" key="7">
    <source>
        <dbReference type="EMBL" id="KAA9374425.1"/>
    </source>
</evidence>
<dbReference type="PANTHER" id="PTHR32347:SF27">
    <property type="entry name" value="RND EFFLUX PUMP MEMBRANE FUSION PROTEIN BARREL-SANDWICH DOMAIN-CONTAINING PROTEIN"/>
    <property type="match status" value="1"/>
</dbReference>
<keyword evidence="8" id="KW-1185">Reference proteome</keyword>
<feature type="domain" description="CusB-like beta-barrel" evidence="5">
    <location>
        <begin position="520"/>
        <end position="594"/>
    </location>
</feature>
<evidence type="ECO:0000256" key="3">
    <source>
        <dbReference type="ARBA" id="ARBA00023054"/>
    </source>
</evidence>
<dbReference type="PANTHER" id="PTHR32347">
    <property type="entry name" value="EFFLUX SYSTEM COMPONENT YKNX-RELATED"/>
    <property type="match status" value="1"/>
</dbReference>
<dbReference type="Gene3D" id="2.40.420.20">
    <property type="match status" value="1"/>
</dbReference>
<feature type="compositionally biased region" description="Low complexity" evidence="4">
    <location>
        <begin position="123"/>
        <end position="145"/>
    </location>
</feature>
<name>A0A5J5JWE3_9ACTN</name>
<dbReference type="SUPFAM" id="SSF111369">
    <property type="entry name" value="HlyD-like secretion proteins"/>
    <property type="match status" value="2"/>
</dbReference>
<dbReference type="GO" id="GO:0022857">
    <property type="term" value="F:transmembrane transporter activity"/>
    <property type="evidence" value="ECO:0007669"/>
    <property type="project" value="InterPro"/>
</dbReference>
<evidence type="ECO:0000256" key="4">
    <source>
        <dbReference type="SAM" id="MobiDB-lite"/>
    </source>
</evidence>
<dbReference type="AlphaFoldDB" id="A0A5J5JWE3"/>
<dbReference type="InterPro" id="IPR058792">
    <property type="entry name" value="Beta-barrel_RND_2"/>
</dbReference>
<dbReference type="InterPro" id="IPR006143">
    <property type="entry name" value="RND_pump_MFP"/>
</dbReference>
<evidence type="ECO:0000313" key="8">
    <source>
        <dbReference type="Proteomes" id="UP000327011"/>
    </source>
</evidence>
<dbReference type="RefSeq" id="WP_150938823.1">
    <property type="nucleotide sequence ID" value="NZ_VYTZ01000016.1"/>
</dbReference>
<comment type="caution">
    <text evidence="7">The sequence shown here is derived from an EMBL/GenBank/DDBJ whole genome shotgun (WGS) entry which is preliminary data.</text>
</comment>
<feature type="compositionally biased region" description="Low complexity" evidence="4">
    <location>
        <begin position="241"/>
        <end position="252"/>
    </location>
</feature>
<comment type="similarity">
    <text evidence="2">Belongs to the membrane fusion protein (MFP) (TC 8.A.1) family.</text>
</comment>
<reference evidence="7 8" key="1">
    <citation type="submission" date="2019-09" db="EMBL/GenBank/DDBJ databases">
        <title>Screening of Novel Bioactive Compounds from Soil-Associated.</title>
        <authorList>
            <person name="Gong X."/>
        </authorList>
    </citation>
    <scope>NUCLEOTIDE SEQUENCE [LARGE SCALE GENOMIC DNA]</scope>
    <source>
        <strain evidence="7 8">Gxj-6</strain>
    </source>
</reference>
<feature type="compositionally biased region" description="Gly residues" evidence="4">
    <location>
        <begin position="197"/>
        <end position="223"/>
    </location>
</feature>